<organism evidence="6 7">
    <name type="scientific">Nocardia cerradoensis</name>
    <dbReference type="NCBI Taxonomy" id="85688"/>
    <lineage>
        <taxon>Bacteria</taxon>
        <taxon>Bacillati</taxon>
        <taxon>Actinomycetota</taxon>
        <taxon>Actinomycetes</taxon>
        <taxon>Mycobacteriales</taxon>
        <taxon>Nocardiaceae</taxon>
        <taxon>Nocardia</taxon>
    </lineage>
</organism>
<dbReference type="SUPFAM" id="SSF46785">
    <property type="entry name" value="Winged helix' DNA-binding domain"/>
    <property type="match status" value="1"/>
</dbReference>
<accession>A0A231HCS6</accession>
<dbReference type="EMBL" id="NGAF01000002">
    <property type="protein sequence ID" value="OXR46596.1"/>
    <property type="molecule type" value="Genomic_DNA"/>
</dbReference>
<evidence type="ECO:0000256" key="1">
    <source>
        <dbReference type="ARBA" id="ARBA00023015"/>
    </source>
</evidence>
<feature type="domain" description="HTH marR-type" evidence="5">
    <location>
        <begin position="55"/>
        <end position="167"/>
    </location>
</feature>
<dbReference type="Gene3D" id="1.10.10.10">
    <property type="entry name" value="Winged helix-like DNA-binding domain superfamily/Winged helix DNA-binding domain"/>
    <property type="match status" value="1"/>
</dbReference>
<evidence type="ECO:0000313" key="7">
    <source>
        <dbReference type="Proteomes" id="UP000215506"/>
    </source>
</evidence>
<dbReference type="CDD" id="cd00090">
    <property type="entry name" value="HTH_ARSR"/>
    <property type="match status" value="1"/>
</dbReference>
<comment type="caution">
    <text evidence="6">The sequence shown here is derived from an EMBL/GenBank/DDBJ whole genome shotgun (WGS) entry which is preliminary data.</text>
</comment>
<dbReference type="InterPro" id="IPR011991">
    <property type="entry name" value="ArsR-like_HTH"/>
</dbReference>
<dbReference type="InterPro" id="IPR039422">
    <property type="entry name" value="MarR/SlyA-like"/>
</dbReference>
<dbReference type="InterPro" id="IPR000835">
    <property type="entry name" value="HTH_MarR-typ"/>
</dbReference>
<dbReference type="InterPro" id="IPR036390">
    <property type="entry name" value="WH_DNA-bd_sf"/>
</dbReference>
<dbReference type="AlphaFoldDB" id="A0A231HCS6"/>
<proteinExistence type="predicted"/>
<dbReference type="PANTHER" id="PTHR33164:SF99">
    <property type="entry name" value="MARR FAMILY REGULATORY PROTEIN"/>
    <property type="match status" value="1"/>
</dbReference>
<evidence type="ECO:0000256" key="4">
    <source>
        <dbReference type="SAM" id="MobiDB-lite"/>
    </source>
</evidence>
<dbReference type="PANTHER" id="PTHR33164">
    <property type="entry name" value="TRANSCRIPTIONAL REGULATOR, MARR FAMILY"/>
    <property type="match status" value="1"/>
</dbReference>
<keyword evidence="7" id="KW-1185">Reference proteome</keyword>
<dbReference type="Proteomes" id="UP000215506">
    <property type="component" value="Unassembled WGS sequence"/>
</dbReference>
<dbReference type="InterPro" id="IPR023187">
    <property type="entry name" value="Tscrpt_reg_MarR-type_CS"/>
</dbReference>
<dbReference type="GO" id="GO:0003700">
    <property type="term" value="F:DNA-binding transcription factor activity"/>
    <property type="evidence" value="ECO:0007669"/>
    <property type="project" value="InterPro"/>
</dbReference>
<evidence type="ECO:0000256" key="2">
    <source>
        <dbReference type="ARBA" id="ARBA00023125"/>
    </source>
</evidence>
<dbReference type="PRINTS" id="PR00598">
    <property type="entry name" value="HTHMARR"/>
</dbReference>
<feature type="region of interest" description="Disordered" evidence="4">
    <location>
        <begin position="1"/>
        <end position="49"/>
    </location>
</feature>
<keyword evidence="3" id="KW-0804">Transcription</keyword>
<dbReference type="InterPro" id="IPR036388">
    <property type="entry name" value="WH-like_DNA-bd_sf"/>
</dbReference>
<name>A0A231HCS6_9NOCA</name>
<dbReference type="GO" id="GO:0006950">
    <property type="term" value="P:response to stress"/>
    <property type="evidence" value="ECO:0007669"/>
    <property type="project" value="TreeGrafter"/>
</dbReference>
<evidence type="ECO:0000259" key="5">
    <source>
        <dbReference type="PROSITE" id="PS50995"/>
    </source>
</evidence>
<keyword evidence="1" id="KW-0805">Transcription regulation</keyword>
<keyword evidence="2" id="KW-0238">DNA-binding</keyword>
<dbReference type="PROSITE" id="PS01117">
    <property type="entry name" value="HTH_MARR_1"/>
    <property type="match status" value="1"/>
</dbReference>
<dbReference type="GO" id="GO:0003677">
    <property type="term" value="F:DNA binding"/>
    <property type="evidence" value="ECO:0007669"/>
    <property type="project" value="UniProtKB-KW"/>
</dbReference>
<dbReference type="Pfam" id="PF01047">
    <property type="entry name" value="MarR"/>
    <property type="match status" value="1"/>
</dbReference>
<protein>
    <submittedName>
        <fullName evidence="6">Transcriptional regulator SlyA</fullName>
    </submittedName>
</protein>
<evidence type="ECO:0000313" key="6">
    <source>
        <dbReference type="EMBL" id="OXR46596.1"/>
    </source>
</evidence>
<gene>
    <name evidence="6" type="primary">slyA_2</name>
    <name evidence="6" type="ORF">B7C42_01567</name>
</gene>
<evidence type="ECO:0000256" key="3">
    <source>
        <dbReference type="ARBA" id="ARBA00023163"/>
    </source>
</evidence>
<dbReference type="SMART" id="SM00347">
    <property type="entry name" value="HTH_MARR"/>
    <property type="match status" value="1"/>
</dbReference>
<reference evidence="6 7" key="1">
    <citation type="submission" date="2017-07" db="EMBL/GenBank/DDBJ databases">
        <title>First draft Genome Sequence of Nocardia cerradoensis isolated from human infection.</title>
        <authorList>
            <person name="Carrasco G."/>
        </authorList>
    </citation>
    <scope>NUCLEOTIDE SEQUENCE [LARGE SCALE GENOMIC DNA]</scope>
    <source>
        <strain evidence="6 7">CNM20130759</strain>
    </source>
</reference>
<sequence length="167" mass="18035">MAKASTAFPAHSTDAVTPDTALSAGLPSVAPSDTDTGCPVPTARNDGPGGLVGEWRDLLARHAAVSCALEKDLQREHHIGLSEFETLDRLVDASCDSYRMSDLAHDIHLSQSALSRTVARLERDGLVDRTLCTEDRRAIYVCLTDKGRAVHTAAVPTHRDVLERTLH</sequence>
<dbReference type="PROSITE" id="PS50995">
    <property type="entry name" value="HTH_MARR_2"/>
    <property type="match status" value="1"/>
</dbReference>